<gene>
    <name evidence="1" type="ORF">CEP51_004175</name>
</gene>
<comment type="caution">
    <text evidence="1">The sequence shown here is derived from an EMBL/GenBank/DDBJ whole genome shotgun (WGS) entry which is preliminary data.</text>
</comment>
<keyword evidence="2" id="KW-1185">Reference proteome</keyword>
<dbReference type="EMBL" id="NKCL01000075">
    <property type="protein sequence ID" value="RSL83968.1"/>
    <property type="molecule type" value="Genomic_DNA"/>
</dbReference>
<protein>
    <submittedName>
        <fullName evidence="1">Uncharacterized protein</fullName>
    </submittedName>
</protein>
<name>A0A428S283_9HYPO</name>
<organism evidence="1 2">
    <name type="scientific">Fusarium floridanum</name>
    <dbReference type="NCBI Taxonomy" id="1325733"/>
    <lineage>
        <taxon>Eukaryota</taxon>
        <taxon>Fungi</taxon>
        <taxon>Dikarya</taxon>
        <taxon>Ascomycota</taxon>
        <taxon>Pezizomycotina</taxon>
        <taxon>Sordariomycetes</taxon>
        <taxon>Hypocreomycetidae</taxon>
        <taxon>Hypocreales</taxon>
        <taxon>Nectriaceae</taxon>
        <taxon>Fusarium</taxon>
        <taxon>Fusarium solani species complex</taxon>
    </lineage>
</organism>
<reference evidence="1 2" key="1">
    <citation type="submission" date="2017-06" db="EMBL/GenBank/DDBJ databases">
        <title>Comparative genomic analysis of Ambrosia Fusariam Clade fungi.</title>
        <authorList>
            <person name="Stajich J.E."/>
            <person name="Carrillo J."/>
            <person name="Kijimoto T."/>
            <person name="Eskalen A."/>
            <person name="O'Donnell K."/>
            <person name="Kasson M."/>
        </authorList>
    </citation>
    <scope>NUCLEOTIDE SEQUENCE [LARGE SCALE GENOMIC DNA]</scope>
    <source>
        <strain evidence="1 2">NRRL62606</strain>
    </source>
</reference>
<sequence length="110" mass="11740">MLAPPPSLHLRPRAARFANQGTLTPAGDPISLSIQWRPGRLEPCGAPLSLPPARAAAGRVLGAGEEDLGWRIGCSNEALRSSLFSVDLWSPPDSFFFLPLLQNGLALIDI</sequence>
<evidence type="ECO:0000313" key="2">
    <source>
        <dbReference type="Proteomes" id="UP000287972"/>
    </source>
</evidence>
<dbReference type="AlphaFoldDB" id="A0A428S283"/>
<proteinExistence type="predicted"/>
<dbReference type="Proteomes" id="UP000287972">
    <property type="component" value="Unassembled WGS sequence"/>
</dbReference>
<accession>A0A428S283</accession>
<evidence type="ECO:0000313" key="1">
    <source>
        <dbReference type="EMBL" id="RSL83968.1"/>
    </source>
</evidence>